<dbReference type="Pfam" id="PF01370">
    <property type="entry name" value="Epimerase"/>
    <property type="match status" value="1"/>
</dbReference>
<dbReference type="Proteomes" id="UP000070163">
    <property type="component" value="Unassembled WGS sequence"/>
</dbReference>
<comment type="caution">
    <text evidence="3">The sequence shown here is derived from an EMBL/GenBank/DDBJ whole genome shotgun (WGS) entry which is preliminary data.</text>
</comment>
<comment type="similarity">
    <text evidence="1">Belongs to the NAD(P)-dependent epimerase/dehydratase family.</text>
</comment>
<dbReference type="EMBL" id="LHXJ01000023">
    <property type="protein sequence ID" value="KXA91062.1"/>
    <property type="molecule type" value="Genomic_DNA"/>
</dbReference>
<dbReference type="InterPro" id="IPR036291">
    <property type="entry name" value="NAD(P)-bd_dom_sf"/>
</dbReference>
<evidence type="ECO:0000259" key="2">
    <source>
        <dbReference type="Pfam" id="PF01370"/>
    </source>
</evidence>
<sequence>MKVLITGASGRLAPYVVRELEDSHELVLTSRSRPSEEFSNLDWVSADLTSIEDCRTAVKDVDAIQHLGAQSWPTDHSKHRDRAQRTGTPFDATFKANMLGTYYLMQAAVEASVSLVVMASSNCVLGHGYRISATPFPFEYLPVDEDHPCFPEDTYSYSKWAGEELLASYTRAYGIQTLVTRPAGICPEERRREIAENSGPAERWDPWLWAWVGSEDVASAHRLLLESADGLPSHDVYFLNSDDTTALESSQKLVEDLRPELDPVVEGLEGNQTFISCEKLKNAVDWKHETSWRKLL</sequence>
<name>A0A133UA34_9EURY</name>
<evidence type="ECO:0000256" key="1">
    <source>
        <dbReference type="ARBA" id="ARBA00007637"/>
    </source>
</evidence>
<dbReference type="PANTHER" id="PTHR43000">
    <property type="entry name" value="DTDP-D-GLUCOSE 4,6-DEHYDRATASE-RELATED"/>
    <property type="match status" value="1"/>
</dbReference>
<gene>
    <name evidence="3" type="ORF">AKJ57_02630</name>
</gene>
<dbReference type="Gene3D" id="3.40.50.720">
    <property type="entry name" value="NAD(P)-binding Rossmann-like Domain"/>
    <property type="match status" value="1"/>
</dbReference>
<dbReference type="InterPro" id="IPR001509">
    <property type="entry name" value="Epimerase_deHydtase"/>
</dbReference>
<feature type="domain" description="NAD-dependent epimerase/dehydratase" evidence="2">
    <location>
        <begin position="3"/>
        <end position="183"/>
    </location>
</feature>
<organism evidence="3 4">
    <name type="scientific">candidate division MSBL1 archaeon SCGC-AAA259A05</name>
    <dbReference type="NCBI Taxonomy" id="1698259"/>
    <lineage>
        <taxon>Archaea</taxon>
        <taxon>Methanobacteriati</taxon>
        <taxon>Methanobacteriota</taxon>
        <taxon>candidate division MSBL1</taxon>
    </lineage>
</organism>
<accession>A0A133UA34</accession>
<dbReference type="SUPFAM" id="SSF51735">
    <property type="entry name" value="NAD(P)-binding Rossmann-fold domains"/>
    <property type="match status" value="1"/>
</dbReference>
<keyword evidence="4" id="KW-1185">Reference proteome</keyword>
<proteinExistence type="inferred from homology"/>
<evidence type="ECO:0000313" key="3">
    <source>
        <dbReference type="EMBL" id="KXA91062.1"/>
    </source>
</evidence>
<protein>
    <recommendedName>
        <fullName evidence="2">NAD-dependent epimerase/dehydratase domain-containing protein</fullName>
    </recommendedName>
</protein>
<evidence type="ECO:0000313" key="4">
    <source>
        <dbReference type="Proteomes" id="UP000070163"/>
    </source>
</evidence>
<dbReference type="AlphaFoldDB" id="A0A133UA34"/>
<reference evidence="3 4" key="1">
    <citation type="journal article" date="2016" name="Sci. Rep.">
        <title>Metabolic traits of an uncultured archaeal lineage -MSBL1- from brine pools of the Red Sea.</title>
        <authorList>
            <person name="Mwirichia R."/>
            <person name="Alam I."/>
            <person name="Rashid M."/>
            <person name="Vinu M."/>
            <person name="Ba-Alawi W."/>
            <person name="Anthony Kamau A."/>
            <person name="Kamanda Ngugi D."/>
            <person name="Goker M."/>
            <person name="Klenk H.P."/>
            <person name="Bajic V."/>
            <person name="Stingl U."/>
        </authorList>
    </citation>
    <scope>NUCLEOTIDE SEQUENCE [LARGE SCALE GENOMIC DNA]</scope>
    <source>
        <strain evidence="3">SCGC-AAA259A05</strain>
    </source>
</reference>